<accession>A0A7T5EJD0</accession>
<name>A0A7T5EJD0_9BACL</name>
<dbReference type="Proteomes" id="UP000595847">
    <property type="component" value="Chromosome"/>
</dbReference>
<evidence type="ECO:0000313" key="5">
    <source>
        <dbReference type="Proteomes" id="UP000677234"/>
    </source>
</evidence>
<dbReference type="SUPFAM" id="SSF53756">
    <property type="entry name" value="UDP-Glycosyltransferase/glycogen phosphorylase"/>
    <property type="match status" value="1"/>
</dbReference>
<keyword evidence="5" id="KW-1185">Reference proteome</keyword>
<dbReference type="AlphaFoldDB" id="A0A7T5EJD0"/>
<dbReference type="Gene3D" id="3.40.50.2000">
    <property type="entry name" value="Glycogen Phosphorylase B"/>
    <property type="match status" value="1"/>
</dbReference>
<evidence type="ECO:0000313" key="2">
    <source>
        <dbReference type="EMBL" id="QQE73689.1"/>
    </source>
</evidence>
<dbReference type="EMBL" id="CP066308">
    <property type="protein sequence ID" value="QQE73689.1"/>
    <property type="molecule type" value="Genomic_DNA"/>
</dbReference>
<dbReference type="Pfam" id="PF13439">
    <property type="entry name" value="Glyco_transf_4"/>
    <property type="match status" value="1"/>
</dbReference>
<keyword evidence="3" id="KW-0328">Glycosyltransferase</keyword>
<dbReference type="RefSeq" id="WP_198827293.1">
    <property type="nucleotide sequence ID" value="NZ_CP066308.1"/>
</dbReference>
<dbReference type="InterPro" id="IPR028098">
    <property type="entry name" value="Glyco_trans_4-like_N"/>
</dbReference>
<dbReference type="EMBL" id="CP073708">
    <property type="protein sequence ID" value="QUO40772.1"/>
    <property type="molecule type" value="Genomic_DNA"/>
</dbReference>
<dbReference type="Proteomes" id="UP000677234">
    <property type="component" value="Chromosome"/>
</dbReference>
<evidence type="ECO:0000259" key="1">
    <source>
        <dbReference type="Pfam" id="PF13439"/>
    </source>
</evidence>
<dbReference type="KEGG" id="bcop:JD108_17655"/>
<protein>
    <submittedName>
        <fullName evidence="2">Glycosyltransferase</fullName>
        <ecNumber evidence="3">2.4.-.-</ecNumber>
    </submittedName>
</protein>
<sequence length="167" mass="19743">MNTFLQTLKKELGLQGHQADVLAYHPSRTKIYLVDKEKEIDIREITNLVANKVFHYYERYFPTVEPWIRWQEVERYAFELAISLFDLSGYDLIHTQDAVSARAFWRIKPDHIPQVATLHGLIAYEYVHSGMIVRKDSLRWKYLARGEYYGAVSSDCTMVPTRWLLQE</sequence>
<organism evidence="2 4">
    <name type="scientific">Brevibacillus composti</name>
    <dbReference type="NCBI Taxonomy" id="2796470"/>
    <lineage>
        <taxon>Bacteria</taxon>
        <taxon>Bacillati</taxon>
        <taxon>Bacillota</taxon>
        <taxon>Bacilli</taxon>
        <taxon>Bacillales</taxon>
        <taxon>Paenibacillaceae</taxon>
        <taxon>Brevibacillus</taxon>
    </lineage>
</organism>
<keyword evidence="2" id="KW-0808">Transferase</keyword>
<dbReference type="EC" id="2.4.-.-" evidence="3"/>
<gene>
    <name evidence="2" type="ORF">JD108_17655</name>
    <name evidence="3" type="ORF">KDJ56_17595</name>
</gene>
<evidence type="ECO:0000313" key="4">
    <source>
        <dbReference type="Proteomes" id="UP000595847"/>
    </source>
</evidence>
<feature type="domain" description="Glycosyltransferase subfamily 4-like N-terminal" evidence="1">
    <location>
        <begin position="2"/>
        <end position="165"/>
    </location>
</feature>
<reference evidence="3" key="2">
    <citation type="submission" date="2021-04" db="EMBL/GenBank/DDBJ databases">
        <title>Brevibacillus composti FJAT-54423, complete genome.</title>
        <authorList>
            <person name="Tang R."/>
        </authorList>
    </citation>
    <scope>NUCLEOTIDE SEQUENCE</scope>
    <source>
        <strain evidence="3">FJAT-54424</strain>
    </source>
</reference>
<reference evidence="2 4" key="1">
    <citation type="submission" date="2020-12" db="EMBL/GenBank/DDBJ databases">
        <title>strain FJAT-54423T represents a novel species of the genus Brevibacillus.</title>
        <authorList>
            <person name="Tang R."/>
        </authorList>
    </citation>
    <scope>NUCLEOTIDE SEQUENCE [LARGE SCALE GENOMIC DNA]</scope>
    <source>
        <strain evidence="2 4">FJAT-54423</strain>
    </source>
</reference>
<proteinExistence type="predicted"/>
<dbReference type="GO" id="GO:0016757">
    <property type="term" value="F:glycosyltransferase activity"/>
    <property type="evidence" value="ECO:0007669"/>
    <property type="project" value="UniProtKB-KW"/>
</dbReference>
<evidence type="ECO:0000313" key="3">
    <source>
        <dbReference type="EMBL" id="QUO40772.1"/>
    </source>
</evidence>